<dbReference type="Gene3D" id="2.70.98.60">
    <property type="entry name" value="alpha-galactosidase from lactobacil brevis"/>
    <property type="match status" value="1"/>
</dbReference>
<evidence type="ECO:0000313" key="7">
    <source>
        <dbReference type="EMBL" id="GAA1935366.1"/>
    </source>
</evidence>
<evidence type="ECO:0000256" key="4">
    <source>
        <dbReference type="ARBA" id="ARBA00023295"/>
    </source>
</evidence>
<dbReference type="SUPFAM" id="SSF51445">
    <property type="entry name" value="(Trans)glycosidases"/>
    <property type="match status" value="1"/>
</dbReference>
<dbReference type="Gene3D" id="2.60.40.1180">
    <property type="entry name" value="Golgi alpha-mannosidase II"/>
    <property type="match status" value="1"/>
</dbReference>
<dbReference type="InterPro" id="IPR031705">
    <property type="entry name" value="Glyco_hydro_36_C"/>
</dbReference>
<comment type="caution">
    <text evidence="7">The sequence shown here is derived from an EMBL/GenBank/DDBJ whole genome shotgun (WGS) entry which is preliminary data.</text>
</comment>
<evidence type="ECO:0000259" key="6">
    <source>
        <dbReference type="Pfam" id="PF16875"/>
    </source>
</evidence>
<accession>A0ABN2PVR4</accession>
<evidence type="ECO:0000259" key="5">
    <source>
        <dbReference type="Pfam" id="PF16874"/>
    </source>
</evidence>
<dbReference type="Gene3D" id="3.20.20.70">
    <property type="entry name" value="Aldolase class I"/>
    <property type="match status" value="1"/>
</dbReference>
<gene>
    <name evidence="7" type="ORF">GCM10009775_29010</name>
</gene>
<dbReference type="PRINTS" id="PR00743">
    <property type="entry name" value="GLHYDRLASE36"/>
</dbReference>
<dbReference type="RefSeq" id="WP_248152835.1">
    <property type="nucleotide sequence ID" value="NZ_BAAAOF010000006.1"/>
</dbReference>
<dbReference type="InterPro" id="IPR013785">
    <property type="entry name" value="Aldolase_TIM"/>
</dbReference>
<dbReference type="Pfam" id="PF16875">
    <property type="entry name" value="Glyco_hydro_36N"/>
    <property type="match status" value="1"/>
</dbReference>
<evidence type="ECO:0000256" key="3">
    <source>
        <dbReference type="ARBA" id="ARBA00022801"/>
    </source>
</evidence>
<sequence>MDAVTTDSSVIHVSAAGVSLLVDARGGRLPAIVHWGPALASLDAVAAEALCDAVVPVIGSNNPETPLRLAVLPEHHAGWIGRPGLSGSFAGSGWSPRFVVERIESGGAPVDGFVDAGAGELVFHAVDDAGRLALRLVIELLPSGLVRTRATVTNRTDDAYTLDDLALALPIPAEATELLDFTGRHNGERVPQRTPLRGGIHLRENRRGRTGADSAFVLHAGVPGFGFADGRVWAVHTAWSGDHRHYAERVFTGEQVLGGGELLLPGEIVLENGSSYEGPWVYGSFGDGLDAVAKRFHAHLRARVDAPGPDRPVTLNVWEAVYFRHDAGELTALADSAAQIGIERFVLDDGWFGGRRHDRAGLGDWVVSPDVWPEGLHPLVDHVHERGMQFGLWFEPEMINLDSDLARAHPEWIMAARADLPIESRFQHVLNLAHPGAYAHVKAQMAAILDEYAIDYIKWDHNRDLIEAGDPTDGGRPVVHAQTLAFYRLLRELRDAHPGLEIESCSSGGGRVDLGVLELTDRVWVSDNSDPHDRQSMNRWTAQLVPPEFLGTHIASERSHTTGRVMDLSFRAGTAVFGHFGIEWDLGDVSETDLERLARWIDFYRSERELLLGGELVRIDAPDPDVIAHGVVASDRTSALFSVAVLGGIRPDPPARLRLRGLDPDRRYRVAPLFIGALPSGLIAPEWWGRPSDAEALAAQEYWDRHERSDVSFPGGVFRGDLLHETGLASPRVNPDQLVMYRVTAVE</sequence>
<dbReference type="PANTHER" id="PTHR43053:SF3">
    <property type="entry name" value="ALPHA-GALACTOSIDASE C-RELATED"/>
    <property type="match status" value="1"/>
</dbReference>
<reference evidence="7 8" key="1">
    <citation type="journal article" date="2019" name="Int. J. Syst. Evol. Microbiol.">
        <title>The Global Catalogue of Microorganisms (GCM) 10K type strain sequencing project: providing services to taxonomists for standard genome sequencing and annotation.</title>
        <authorList>
            <consortium name="The Broad Institute Genomics Platform"/>
            <consortium name="The Broad Institute Genome Sequencing Center for Infectious Disease"/>
            <person name="Wu L."/>
            <person name="Ma J."/>
        </authorList>
    </citation>
    <scope>NUCLEOTIDE SEQUENCE [LARGE SCALE GENOMIC DNA]</scope>
    <source>
        <strain evidence="7 8">JCM 14900</strain>
    </source>
</reference>
<comment type="catalytic activity">
    <reaction evidence="1">
        <text>Hydrolysis of terminal, non-reducing alpha-D-galactose residues in alpha-D-galactosides, including galactose oligosaccharides, galactomannans and galactolipids.</text>
        <dbReference type="EC" id="3.2.1.22"/>
    </reaction>
</comment>
<keyword evidence="3" id="KW-0378">Hydrolase</keyword>
<dbReference type="PANTHER" id="PTHR43053">
    <property type="entry name" value="GLYCOSIDASE FAMILY 31"/>
    <property type="match status" value="1"/>
</dbReference>
<dbReference type="CDD" id="cd14791">
    <property type="entry name" value="GH36"/>
    <property type="match status" value="1"/>
</dbReference>
<dbReference type="Pfam" id="PF02065">
    <property type="entry name" value="Melibiase"/>
    <property type="match status" value="1"/>
</dbReference>
<keyword evidence="8" id="KW-1185">Reference proteome</keyword>
<evidence type="ECO:0000256" key="2">
    <source>
        <dbReference type="ARBA" id="ARBA00012755"/>
    </source>
</evidence>
<feature type="domain" description="Glycosyl hydrolase family 36 C-terminal" evidence="5">
    <location>
        <begin position="628"/>
        <end position="731"/>
    </location>
</feature>
<dbReference type="InterPro" id="IPR050985">
    <property type="entry name" value="Alpha-glycosidase_related"/>
</dbReference>
<feature type="domain" description="Glycosyl hydrolase family 36 N-terminal" evidence="6">
    <location>
        <begin position="29"/>
        <end position="270"/>
    </location>
</feature>
<dbReference type="EC" id="3.2.1.22" evidence="2"/>
<name>A0ABN2PVR4_9MICO</name>
<dbReference type="Proteomes" id="UP001501343">
    <property type="component" value="Unassembled WGS sequence"/>
</dbReference>
<evidence type="ECO:0000313" key="8">
    <source>
        <dbReference type="Proteomes" id="UP001501343"/>
    </source>
</evidence>
<dbReference type="Pfam" id="PF16874">
    <property type="entry name" value="Glyco_hydro_36C"/>
    <property type="match status" value="1"/>
</dbReference>
<keyword evidence="4" id="KW-0326">Glycosidase</keyword>
<dbReference type="InterPro" id="IPR013780">
    <property type="entry name" value="Glyco_hydro_b"/>
</dbReference>
<protein>
    <recommendedName>
        <fullName evidence="2">alpha-galactosidase</fullName>
        <ecNumber evidence="2">3.2.1.22</ecNumber>
    </recommendedName>
</protein>
<dbReference type="EMBL" id="BAAAOF010000006">
    <property type="protein sequence ID" value="GAA1935366.1"/>
    <property type="molecule type" value="Genomic_DNA"/>
</dbReference>
<dbReference type="InterPro" id="IPR017853">
    <property type="entry name" value="GH"/>
</dbReference>
<proteinExistence type="predicted"/>
<dbReference type="InterPro" id="IPR038417">
    <property type="entry name" value="Alpga-gal_N_sf"/>
</dbReference>
<evidence type="ECO:0000256" key="1">
    <source>
        <dbReference type="ARBA" id="ARBA00001255"/>
    </source>
</evidence>
<organism evidence="7 8">
    <name type="scientific">Microbacterium aoyamense</name>
    <dbReference type="NCBI Taxonomy" id="344166"/>
    <lineage>
        <taxon>Bacteria</taxon>
        <taxon>Bacillati</taxon>
        <taxon>Actinomycetota</taxon>
        <taxon>Actinomycetes</taxon>
        <taxon>Micrococcales</taxon>
        <taxon>Microbacteriaceae</taxon>
        <taxon>Microbacterium</taxon>
    </lineage>
</organism>
<dbReference type="InterPro" id="IPR002252">
    <property type="entry name" value="Glyco_hydro_36"/>
</dbReference>
<dbReference type="InterPro" id="IPR031704">
    <property type="entry name" value="Glyco_hydro_36_N"/>
</dbReference>